<sequence>MDRARTERTRLTVDTNPTGRRAARLMASPARPTGHGASTRTEREFARARRHSRLVRVLKIGLPAVAALIVAFGIAVTWLARGLPDNVSVADTSIADGRVVMQAPRMSGLDSSNRPYDLVAERAIQSLNGGGVDLEKVKATVSVDDDTTADITAESGNYDQTNQRLQLRDGITVETTSGISINLAAADIDLAEGTLDGEGPVAIDTPAQTIRSDTLTVSEGGKVFSFGGRVKMVLTPGPSSDSQEQASRNE</sequence>
<dbReference type="Gene3D" id="2.60.450.10">
    <property type="entry name" value="Lipopolysaccharide (LPS) transport protein A like domain"/>
    <property type="match status" value="1"/>
</dbReference>
<keyword evidence="2" id="KW-0472">Membrane</keyword>
<feature type="transmembrane region" description="Helical" evidence="2">
    <location>
        <begin position="57"/>
        <end position="80"/>
    </location>
</feature>
<accession>A0A0F9TI43</accession>
<proteinExistence type="predicted"/>
<evidence type="ECO:0000313" key="3">
    <source>
        <dbReference type="EMBL" id="KKN80910.1"/>
    </source>
</evidence>
<protein>
    <recommendedName>
        <fullName evidence="4">LPS export ABC transporter periplasmic protein LptC</fullName>
    </recommendedName>
</protein>
<dbReference type="Pfam" id="PF06835">
    <property type="entry name" value="LptC"/>
    <property type="match status" value="1"/>
</dbReference>
<keyword evidence="2" id="KW-1133">Transmembrane helix</keyword>
<dbReference type="EMBL" id="LAZR01000223">
    <property type="protein sequence ID" value="KKN80910.1"/>
    <property type="molecule type" value="Genomic_DNA"/>
</dbReference>
<feature type="region of interest" description="Disordered" evidence="1">
    <location>
        <begin position="1"/>
        <end position="45"/>
    </location>
</feature>
<organism evidence="3">
    <name type="scientific">marine sediment metagenome</name>
    <dbReference type="NCBI Taxonomy" id="412755"/>
    <lineage>
        <taxon>unclassified sequences</taxon>
        <taxon>metagenomes</taxon>
        <taxon>ecological metagenomes</taxon>
    </lineage>
</organism>
<evidence type="ECO:0000256" key="2">
    <source>
        <dbReference type="SAM" id="Phobius"/>
    </source>
</evidence>
<evidence type="ECO:0008006" key="4">
    <source>
        <dbReference type="Google" id="ProtNLM"/>
    </source>
</evidence>
<name>A0A0F9TI43_9ZZZZ</name>
<feature type="compositionally biased region" description="Basic and acidic residues" evidence="1">
    <location>
        <begin position="1"/>
        <end position="11"/>
    </location>
</feature>
<comment type="caution">
    <text evidence="3">The sequence shown here is derived from an EMBL/GenBank/DDBJ whole genome shotgun (WGS) entry which is preliminary data.</text>
</comment>
<keyword evidence="2" id="KW-0812">Transmembrane</keyword>
<reference evidence="3" key="1">
    <citation type="journal article" date="2015" name="Nature">
        <title>Complex archaea that bridge the gap between prokaryotes and eukaryotes.</title>
        <authorList>
            <person name="Spang A."/>
            <person name="Saw J.H."/>
            <person name="Jorgensen S.L."/>
            <person name="Zaremba-Niedzwiedzka K."/>
            <person name="Martijn J."/>
            <person name="Lind A.E."/>
            <person name="van Eijk R."/>
            <person name="Schleper C."/>
            <person name="Guy L."/>
            <person name="Ettema T.J."/>
        </authorList>
    </citation>
    <scope>NUCLEOTIDE SEQUENCE</scope>
</reference>
<gene>
    <name evidence="3" type="ORF">LCGC14_0324660</name>
</gene>
<dbReference type="InterPro" id="IPR010664">
    <property type="entry name" value="LipoPS_assembly_LptC-rel"/>
</dbReference>
<dbReference type="AlphaFoldDB" id="A0A0F9TI43"/>
<evidence type="ECO:0000256" key="1">
    <source>
        <dbReference type="SAM" id="MobiDB-lite"/>
    </source>
</evidence>